<organism evidence="3 4">
    <name type="scientific">Liquidambar formosana</name>
    <name type="common">Formosan gum</name>
    <dbReference type="NCBI Taxonomy" id="63359"/>
    <lineage>
        <taxon>Eukaryota</taxon>
        <taxon>Viridiplantae</taxon>
        <taxon>Streptophyta</taxon>
        <taxon>Embryophyta</taxon>
        <taxon>Tracheophyta</taxon>
        <taxon>Spermatophyta</taxon>
        <taxon>Magnoliopsida</taxon>
        <taxon>eudicotyledons</taxon>
        <taxon>Gunneridae</taxon>
        <taxon>Pentapetalae</taxon>
        <taxon>Saxifragales</taxon>
        <taxon>Altingiaceae</taxon>
        <taxon>Liquidambar</taxon>
    </lineage>
</organism>
<evidence type="ECO:0000256" key="1">
    <source>
        <dbReference type="ARBA" id="ARBA00022737"/>
    </source>
</evidence>
<evidence type="ECO:0008006" key="5">
    <source>
        <dbReference type="Google" id="ProtNLM"/>
    </source>
</evidence>
<dbReference type="PROSITE" id="PS51375">
    <property type="entry name" value="PPR"/>
    <property type="match status" value="5"/>
</dbReference>
<feature type="repeat" description="PPR" evidence="2">
    <location>
        <begin position="571"/>
        <end position="605"/>
    </location>
</feature>
<feature type="repeat" description="PPR" evidence="2">
    <location>
        <begin position="64"/>
        <end position="98"/>
    </location>
</feature>
<feature type="repeat" description="PPR" evidence="2">
    <location>
        <begin position="337"/>
        <end position="371"/>
    </location>
</feature>
<protein>
    <recommendedName>
        <fullName evidence="5">Pentatricopeptide repeat-containing protein</fullName>
    </recommendedName>
</protein>
<evidence type="ECO:0000256" key="2">
    <source>
        <dbReference type="PROSITE-ProRule" id="PRU00708"/>
    </source>
</evidence>
<dbReference type="Pfam" id="PF13041">
    <property type="entry name" value="PPR_2"/>
    <property type="match status" value="2"/>
</dbReference>
<dbReference type="Gene3D" id="1.25.40.10">
    <property type="entry name" value="Tetratricopeptide repeat domain"/>
    <property type="match status" value="7"/>
</dbReference>
<proteinExistence type="predicted"/>
<dbReference type="NCBIfam" id="TIGR00756">
    <property type="entry name" value="PPR"/>
    <property type="match status" value="7"/>
</dbReference>
<dbReference type="GO" id="GO:0009451">
    <property type="term" value="P:RNA modification"/>
    <property type="evidence" value="ECO:0007669"/>
    <property type="project" value="InterPro"/>
</dbReference>
<keyword evidence="4" id="KW-1185">Reference proteome</keyword>
<dbReference type="PANTHER" id="PTHR47926">
    <property type="entry name" value="PENTATRICOPEPTIDE REPEAT-CONTAINING PROTEIN"/>
    <property type="match status" value="1"/>
</dbReference>
<dbReference type="InterPro" id="IPR002885">
    <property type="entry name" value="PPR_rpt"/>
</dbReference>
<name>A0AAP0RCL0_LIQFO</name>
<sequence>MSGFSQKGFSDITSEIAGRALHTLCVKGSVQFGILHKNTLINMYSKFGKIEHARNVFDDMPHRNEATWNTMMSGYVRVGLYPEAIGFFHEMRDQGVEPSGFVIASLITACNRSAYMVDEGFQIHGFVIKIGFICDVFVGTSLLHFYGTYGFTFNAQTFFEEMPDRNVVSWTSLMVGYSTNGDPKEVINLYRRMRHDGVSGNQNTFATVISSCGLLEDELLGHQVLGHVITSGFETNVSVANSLISMFGSFNSVEEACYVFDHMIERDTISWNSMISVYAHSGLCKESLGCFSWMCRVHNETNSTTLSSLLSACSSVDNLKWGRGIHSLVVKLGLDSNVCVCNTLLTMYSEAGRSEDAELLFQDMPDRDLISWNSMMACYVQHGNCLETLQLLGELLHMKKIMNHVTFASAVAVCSNPEFLTEGKIVHALAILTGLHDNLIVGNSLVTMYGKSGMMEEASRVSQTMPTRDGVTWNALIGGHAENEEPDEAVRTFKLMREGGTPANYITMVNVLGALLAPNDLLKHGMPIHAHVILTGLESDDYVKNSLITMYAKCGDLNSSNYIFNGLANKNSVTWNAMVAANAHHGWEEEALKLFVEMRSAGVDLDQFSFSGGFAASANLAILEEGQQIHNLVIKLGFESDLHVTNAAMDMYGKCGEMNDVLKILPQPINRSRLSWNILISAFARHGFFQKARENFS</sequence>
<dbReference type="GO" id="GO:0003723">
    <property type="term" value="F:RNA binding"/>
    <property type="evidence" value="ECO:0007669"/>
    <property type="project" value="InterPro"/>
</dbReference>
<evidence type="ECO:0000313" key="3">
    <source>
        <dbReference type="EMBL" id="KAK9275024.1"/>
    </source>
</evidence>
<dbReference type="FunFam" id="1.25.40.10:FF:001352">
    <property type="entry name" value="Tetratricopeptide repeat (TPR)-like superfamily protein"/>
    <property type="match status" value="1"/>
</dbReference>
<gene>
    <name evidence="3" type="ORF">L1049_022282</name>
</gene>
<accession>A0AAP0RCL0</accession>
<feature type="repeat" description="PPR" evidence="2">
    <location>
        <begin position="469"/>
        <end position="503"/>
    </location>
</feature>
<dbReference type="FunFam" id="1.25.40.10:FF:000381">
    <property type="entry name" value="Pentatricopeptide repeat-containing protein"/>
    <property type="match status" value="2"/>
</dbReference>
<dbReference type="AlphaFoldDB" id="A0AAP0RCL0"/>
<reference evidence="3 4" key="1">
    <citation type="journal article" date="2024" name="Plant J.">
        <title>Genome sequences and population genomics reveal climatic adaptation and genomic divergence between two closely related sweetgum species.</title>
        <authorList>
            <person name="Xu W.Q."/>
            <person name="Ren C.Q."/>
            <person name="Zhang X.Y."/>
            <person name="Comes H.P."/>
            <person name="Liu X.H."/>
            <person name="Li Y.G."/>
            <person name="Kettle C.J."/>
            <person name="Jalonen R."/>
            <person name="Gaisberger H."/>
            <person name="Ma Y.Z."/>
            <person name="Qiu Y.X."/>
        </authorList>
    </citation>
    <scope>NUCLEOTIDE SEQUENCE [LARGE SCALE GENOMIC DNA]</scope>
    <source>
        <strain evidence="3">Hangzhou</strain>
    </source>
</reference>
<dbReference type="InterPro" id="IPR046960">
    <property type="entry name" value="PPR_At4g14850-like_plant"/>
</dbReference>
<dbReference type="FunFam" id="1.25.40.10:FF:000073">
    <property type="entry name" value="Pentatricopeptide repeat-containing protein chloroplastic"/>
    <property type="match status" value="3"/>
</dbReference>
<keyword evidence="1" id="KW-0677">Repeat</keyword>
<dbReference type="InterPro" id="IPR011990">
    <property type="entry name" value="TPR-like_helical_dom_sf"/>
</dbReference>
<dbReference type="Pfam" id="PF01535">
    <property type="entry name" value="PPR"/>
    <property type="match status" value="9"/>
</dbReference>
<dbReference type="Proteomes" id="UP001415857">
    <property type="component" value="Unassembled WGS sequence"/>
</dbReference>
<comment type="caution">
    <text evidence="3">The sequence shown here is derived from an EMBL/GenBank/DDBJ whole genome shotgun (WGS) entry which is preliminary data.</text>
</comment>
<dbReference type="EMBL" id="JBBPBK010000011">
    <property type="protein sequence ID" value="KAK9275024.1"/>
    <property type="molecule type" value="Genomic_DNA"/>
</dbReference>
<dbReference type="PANTHER" id="PTHR47926:SF506">
    <property type="entry name" value="TETRATRICOPEPTIDE REPEAT-LIKE SUPERFAMILY PROTEIN ISOFORM 1"/>
    <property type="match status" value="1"/>
</dbReference>
<evidence type="ECO:0000313" key="4">
    <source>
        <dbReference type="Proteomes" id="UP001415857"/>
    </source>
</evidence>
<feature type="repeat" description="PPR" evidence="2">
    <location>
        <begin position="166"/>
        <end position="200"/>
    </location>
</feature>